<sequence>MARSTIVRTMHDVGLAAWFGGSLMGAVGLNGAAGVVSDADERLPVATAGWARWAPLQAAAIGSHLLGGAVVLYRNRGRAAHQEGVRANTTAKLVVTGAALAATAWSGALGAKAAAVGRVPARTGVKPLPETPAEARTVLGQLRTVQWMLPALTGVLLALTAQQGEQQKASEVSRGLARTAADRVLHR</sequence>
<dbReference type="EMBL" id="JBBIAA010000009">
    <property type="protein sequence ID" value="MEJ5945616.1"/>
    <property type="molecule type" value="Genomic_DNA"/>
</dbReference>
<evidence type="ECO:0000256" key="1">
    <source>
        <dbReference type="SAM" id="MobiDB-lite"/>
    </source>
</evidence>
<feature type="region of interest" description="Disordered" evidence="1">
    <location>
        <begin position="168"/>
        <end position="187"/>
    </location>
</feature>
<feature type="transmembrane region" description="Helical" evidence="2">
    <location>
        <begin position="53"/>
        <end position="73"/>
    </location>
</feature>
<keyword evidence="2" id="KW-0812">Transmembrane</keyword>
<evidence type="ECO:0000313" key="4">
    <source>
        <dbReference type="Proteomes" id="UP001387100"/>
    </source>
</evidence>
<keyword evidence="2" id="KW-0472">Membrane</keyword>
<reference evidence="3 4" key="1">
    <citation type="journal article" date="2017" name="Int. J. Syst. Evol. Microbiol.">
        <title>Pseudokineococcus basanitobsidens sp. nov., isolated from volcanic rock.</title>
        <authorList>
            <person name="Lee D.W."/>
            <person name="Park M.Y."/>
            <person name="Kim J.J."/>
            <person name="Kim B.S."/>
        </authorList>
    </citation>
    <scope>NUCLEOTIDE SEQUENCE [LARGE SCALE GENOMIC DNA]</scope>
    <source>
        <strain evidence="3 4">DSM 103726</strain>
    </source>
</reference>
<comment type="caution">
    <text evidence="3">The sequence shown here is derived from an EMBL/GenBank/DDBJ whole genome shotgun (WGS) entry which is preliminary data.</text>
</comment>
<protein>
    <submittedName>
        <fullName evidence="3">Uncharacterized protein</fullName>
    </submittedName>
</protein>
<dbReference type="Proteomes" id="UP001387100">
    <property type="component" value="Unassembled WGS sequence"/>
</dbReference>
<name>A0ABU8RKT3_9ACTN</name>
<evidence type="ECO:0000256" key="2">
    <source>
        <dbReference type="SAM" id="Phobius"/>
    </source>
</evidence>
<gene>
    <name evidence="3" type="ORF">WDZ17_09965</name>
</gene>
<accession>A0ABU8RKT3</accession>
<keyword evidence="2" id="KW-1133">Transmembrane helix</keyword>
<evidence type="ECO:0000313" key="3">
    <source>
        <dbReference type="EMBL" id="MEJ5945616.1"/>
    </source>
</evidence>
<dbReference type="RefSeq" id="WP_339575000.1">
    <property type="nucleotide sequence ID" value="NZ_JBBIAA010000009.1"/>
</dbReference>
<proteinExistence type="predicted"/>
<keyword evidence="4" id="KW-1185">Reference proteome</keyword>
<organism evidence="3 4">
    <name type="scientific">Pseudokineococcus basanitobsidens</name>
    <dbReference type="NCBI Taxonomy" id="1926649"/>
    <lineage>
        <taxon>Bacteria</taxon>
        <taxon>Bacillati</taxon>
        <taxon>Actinomycetota</taxon>
        <taxon>Actinomycetes</taxon>
        <taxon>Kineosporiales</taxon>
        <taxon>Kineosporiaceae</taxon>
        <taxon>Pseudokineococcus</taxon>
    </lineage>
</organism>
<feature type="transmembrane region" description="Helical" evidence="2">
    <location>
        <begin position="12"/>
        <end position="33"/>
    </location>
</feature>